<dbReference type="AlphaFoldDB" id="A0A5S4ZPF1"/>
<gene>
    <name evidence="1" type="ORF">LX24_02146</name>
</gene>
<accession>A0A5S4ZPF1</accession>
<dbReference type="RefSeq" id="WP_243131710.1">
    <property type="nucleotide sequence ID" value="NZ_VNHM01000012.1"/>
</dbReference>
<dbReference type="EMBL" id="VNHM01000012">
    <property type="protein sequence ID" value="TYO94679.1"/>
    <property type="molecule type" value="Genomic_DNA"/>
</dbReference>
<dbReference type="Proteomes" id="UP000323166">
    <property type="component" value="Unassembled WGS sequence"/>
</dbReference>
<organism evidence="1 2">
    <name type="scientific">Desulfallas thermosapovorans DSM 6562</name>
    <dbReference type="NCBI Taxonomy" id="1121431"/>
    <lineage>
        <taxon>Bacteria</taxon>
        <taxon>Bacillati</taxon>
        <taxon>Bacillota</taxon>
        <taxon>Clostridia</taxon>
        <taxon>Eubacteriales</taxon>
        <taxon>Desulfallaceae</taxon>
        <taxon>Desulfallas</taxon>
    </lineage>
</organism>
<proteinExistence type="predicted"/>
<evidence type="ECO:0000313" key="1">
    <source>
        <dbReference type="EMBL" id="TYO94679.1"/>
    </source>
</evidence>
<protein>
    <submittedName>
        <fullName evidence="1">Uncharacterized protein</fullName>
    </submittedName>
</protein>
<reference evidence="1 2" key="1">
    <citation type="submission" date="2019-07" db="EMBL/GenBank/DDBJ databases">
        <title>Genomic Encyclopedia of Type Strains, Phase I: the one thousand microbial genomes (KMG-I) project.</title>
        <authorList>
            <person name="Kyrpides N."/>
        </authorList>
    </citation>
    <scope>NUCLEOTIDE SEQUENCE [LARGE SCALE GENOMIC DNA]</scope>
    <source>
        <strain evidence="1 2">DSM 6562</strain>
    </source>
</reference>
<keyword evidence="2" id="KW-1185">Reference proteome</keyword>
<sequence length="234" mass="26259">MVLGRTSDAITLGSLFPDMIINARINHTMAHSLGKKMLHVVKENHALADFARGIITHGISPQGLDYFGDEKYPGCERGYCFEKGRPLVEQTIEACNIAPEMGWWKAHNIVEMGIELRISNRGAYGSAIRQAFGNRELIDQVVDLLTGLTGYSGEGLKTRIAGFPGYIEVFKATAQSLADKYRIQMYARHRININTDKVARLIEIAAEQVEDDLADFFNYSQDNVLRQLDELESY</sequence>
<comment type="caution">
    <text evidence="1">The sequence shown here is derived from an EMBL/GenBank/DDBJ whole genome shotgun (WGS) entry which is preliminary data.</text>
</comment>
<name>A0A5S4ZPF1_9FIRM</name>
<evidence type="ECO:0000313" key="2">
    <source>
        <dbReference type="Proteomes" id="UP000323166"/>
    </source>
</evidence>